<dbReference type="AlphaFoldDB" id="A0A7R8CWG4"/>
<dbReference type="EMBL" id="HG994583">
    <property type="protein sequence ID" value="CAF2920716.1"/>
    <property type="molecule type" value="Genomic_DNA"/>
</dbReference>
<proteinExistence type="predicted"/>
<protein>
    <submittedName>
        <fullName evidence="1">(salmon louse) hypothetical protein</fullName>
    </submittedName>
</protein>
<dbReference type="Proteomes" id="UP000675881">
    <property type="component" value="Chromosome 4"/>
</dbReference>
<gene>
    <name evidence="1" type="ORF">LSAA_9307</name>
</gene>
<sequence>MLSIAHHRTTSYHSCANGMVERFHASSSLPSTPTLMTLQVGQCPSSQTAWNTHIRKSRPSLSILLHTTTSGRLTAKKNGIGGSFDIWQPACEKLFRALHNSIKFFKSTSPWQRNWQAKYKSTSLANSSLLLSLGLKFNGSLGPRRRNTELKIPAHDDPISRLYGPHFWSLKGAPLAPSYSVQEVVFSNLSSLMTLMLFANIASWLDKATSIPSREYAQISLSSGENTRFTNNWIVKGAMTVVAEILFWVLKNKDGILSAIADIHSVHHSANTMARRVFALSLNAVKQLNSDMNTCKWFSIQ</sequence>
<evidence type="ECO:0000313" key="1">
    <source>
        <dbReference type="EMBL" id="CAF2920716.1"/>
    </source>
</evidence>
<name>A0A7R8CWG4_LEPSM</name>
<reference evidence="1" key="1">
    <citation type="submission" date="2021-02" db="EMBL/GenBank/DDBJ databases">
        <authorList>
            <person name="Bekaert M."/>
        </authorList>
    </citation>
    <scope>NUCLEOTIDE SEQUENCE</scope>
    <source>
        <strain evidence="1">IoA-00</strain>
    </source>
</reference>
<accession>A0A7R8CWG4</accession>
<organism evidence="1 2">
    <name type="scientific">Lepeophtheirus salmonis</name>
    <name type="common">Salmon louse</name>
    <name type="synonym">Caligus salmonis</name>
    <dbReference type="NCBI Taxonomy" id="72036"/>
    <lineage>
        <taxon>Eukaryota</taxon>
        <taxon>Metazoa</taxon>
        <taxon>Ecdysozoa</taxon>
        <taxon>Arthropoda</taxon>
        <taxon>Crustacea</taxon>
        <taxon>Multicrustacea</taxon>
        <taxon>Hexanauplia</taxon>
        <taxon>Copepoda</taxon>
        <taxon>Siphonostomatoida</taxon>
        <taxon>Caligidae</taxon>
        <taxon>Lepeophtheirus</taxon>
    </lineage>
</organism>
<keyword evidence="2" id="KW-1185">Reference proteome</keyword>
<evidence type="ECO:0000313" key="2">
    <source>
        <dbReference type="Proteomes" id="UP000675881"/>
    </source>
</evidence>